<gene>
    <name evidence="1" type="ORF">SPOG_05681</name>
</gene>
<evidence type="ECO:0000313" key="2">
    <source>
        <dbReference type="Proteomes" id="UP000015464"/>
    </source>
</evidence>
<dbReference type="Proteomes" id="UP000015464">
    <property type="component" value="Unassembled WGS sequence"/>
</dbReference>
<sequence>MMTISTMVLLNESKTFQFYFQGIWKGFMLHILKQIKHLSSLLGTVSALKKGWFEASENQVTCTKVPSLITF</sequence>
<evidence type="ECO:0000313" key="1">
    <source>
        <dbReference type="EMBL" id="EPY52244.1"/>
    </source>
</evidence>
<dbReference type="GeneID" id="25039404"/>
<accession>S9W163</accession>
<protein>
    <submittedName>
        <fullName evidence="1">Uncharacterized protein</fullName>
    </submittedName>
</protein>
<reference evidence="1 2" key="1">
    <citation type="journal article" date="2011" name="Science">
        <title>Comparative functional genomics of the fission yeasts.</title>
        <authorList>
            <person name="Rhind N."/>
            <person name="Chen Z."/>
            <person name="Yassour M."/>
            <person name="Thompson D.A."/>
            <person name="Haas B.J."/>
            <person name="Habib N."/>
            <person name="Wapinski I."/>
            <person name="Roy S."/>
            <person name="Lin M.F."/>
            <person name="Heiman D.I."/>
            <person name="Young S.K."/>
            <person name="Furuya K."/>
            <person name="Guo Y."/>
            <person name="Pidoux A."/>
            <person name="Chen H.M."/>
            <person name="Robbertse B."/>
            <person name="Goldberg J.M."/>
            <person name="Aoki K."/>
            <person name="Bayne E.H."/>
            <person name="Berlin A.M."/>
            <person name="Desjardins C.A."/>
            <person name="Dobbs E."/>
            <person name="Dukaj L."/>
            <person name="Fan L."/>
            <person name="FitzGerald M.G."/>
            <person name="French C."/>
            <person name="Gujja S."/>
            <person name="Hansen K."/>
            <person name="Keifenheim D."/>
            <person name="Levin J.Z."/>
            <person name="Mosher R.A."/>
            <person name="Mueller C.A."/>
            <person name="Pfiffner J."/>
            <person name="Priest M."/>
            <person name="Russ C."/>
            <person name="Smialowska A."/>
            <person name="Swoboda P."/>
            <person name="Sykes S.M."/>
            <person name="Vaughn M."/>
            <person name="Vengrova S."/>
            <person name="Yoder R."/>
            <person name="Zeng Q."/>
            <person name="Allshire R."/>
            <person name="Baulcombe D."/>
            <person name="Birren B.W."/>
            <person name="Brown W."/>
            <person name="Ekwall K."/>
            <person name="Kellis M."/>
            <person name="Leatherwood J."/>
            <person name="Levin H."/>
            <person name="Margalit H."/>
            <person name="Martienssen R."/>
            <person name="Nieduszynski C.A."/>
            <person name="Spatafora J.W."/>
            <person name="Friedman N."/>
            <person name="Dalgaard J.Z."/>
            <person name="Baumann P."/>
            <person name="Niki H."/>
            <person name="Regev A."/>
            <person name="Nusbaum C."/>
        </authorList>
    </citation>
    <scope>NUCLEOTIDE SEQUENCE [LARGE SCALE GENOMIC DNA]</scope>
    <source>
        <strain evidence="2">OY26 / ATCC MYA-4695 / CBS 11777 / NBRC 106824 / NRRL Y48691</strain>
    </source>
</reference>
<dbReference type="EMBL" id="KE546989">
    <property type="protein sequence ID" value="EPY52244.1"/>
    <property type="molecule type" value="Genomic_DNA"/>
</dbReference>
<proteinExistence type="predicted"/>
<dbReference type="RefSeq" id="XP_013022946.1">
    <property type="nucleotide sequence ID" value="XM_013167492.1"/>
</dbReference>
<organism evidence="1 2">
    <name type="scientific">Schizosaccharomyces cryophilus (strain OY26 / ATCC MYA-4695 / CBS 11777 / NBRC 106824 / NRRL Y48691)</name>
    <name type="common">Fission yeast</name>
    <dbReference type="NCBI Taxonomy" id="653667"/>
    <lineage>
        <taxon>Eukaryota</taxon>
        <taxon>Fungi</taxon>
        <taxon>Dikarya</taxon>
        <taxon>Ascomycota</taxon>
        <taxon>Taphrinomycotina</taxon>
        <taxon>Schizosaccharomycetes</taxon>
        <taxon>Schizosaccharomycetales</taxon>
        <taxon>Schizosaccharomycetaceae</taxon>
        <taxon>Schizosaccharomyces</taxon>
    </lineage>
</organism>
<dbReference type="AlphaFoldDB" id="S9W163"/>
<dbReference type="HOGENOM" id="CLU_2741481_0_0_1"/>
<keyword evidence="2" id="KW-1185">Reference proteome</keyword>
<name>S9W163_SCHCR</name>